<dbReference type="Pfam" id="PF02932">
    <property type="entry name" value="Neur_chan_memb"/>
    <property type="match status" value="1"/>
</dbReference>
<feature type="transmembrane region" description="Helical" evidence="14">
    <location>
        <begin position="253"/>
        <end position="270"/>
    </location>
</feature>
<feature type="compositionally biased region" description="Polar residues" evidence="15">
    <location>
        <begin position="358"/>
        <end position="374"/>
    </location>
</feature>
<dbReference type="EMBL" id="CAJHNH020001609">
    <property type="protein sequence ID" value="CAG5123758.1"/>
    <property type="molecule type" value="Genomic_DNA"/>
</dbReference>
<evidence type="ECO:0000256" key="1">
    <source>
        <dbReference type="ARBA" id="ARBA00022448"/>
    </source>
</evidence>
<feature type="transmembrane region" description="Helical" evidence="14">
    <location>
        <begin position="282"/>
        <end position="304"/>
    </location>
</feature>
<dbReference type="InterPro" id="IPR018000">
    <property type="entry name" value="Neurotransmitter_ion_chnl_CS"/>
</dbReference>
<gene>
    <name evidence="18" type="ORF">CUNI_LOCUS9316</name>
</gene>
<comment type="subcellular location">
    <subcellularLocation>
        <location evidence="13">Synaptic cell membrane</location>
        <topology evidence="13">Multi-pass membrane protein</topology>
    </subcellularLocation>
</comment>
<keyword evidence="12 14" id="KW-0407">Ion channel</keyword>
<dbReference type="AlphaFoldDB" id="A0A8S3Z651"/>
<dbReference type="CDD" id="cd19051">
    <property type="entry name" value="LGIC_TM_cation"/>
    <property type="match status" value="1"/>
</dbReference>
<reference evidence="18" key="1">
    <citation type="submission" date="2021-04" db="EMBL/GenBank/DDBJ databases">
        <authorList>
            <consortium name="Molecular Ecology Group"/>
        </authorList>
    </citation>
    <scope>NUCLEOTIDE SEQUENCE</scope>
</reference>
<evidence type="ECO:0000256" key="7">
    <source>
        <dbReference type="ARBA" id="ARBA00023136"/>
    </source>
</evidence>
<dbReference type="PANTHER" id="PTHR18945">
    <property type="entry name" value="NEUROTRANSMITTER GATED ION CHANNEL"/>
    <property type="match status" value="1"/>
</dbReference>
<evidence type="ECO:0000256" key="3">
    <source>
        <dbReference type="ARBA" id="ARBA00022692"/>
    </source>
</evidence>
<evidence type="ECO:0000259" key="16">
    <source>
        <dbReference type="Pfam" id="PF02931"/>
    </source>
</evidence>
<evidence type="ECO:0000256" key="12">
    <source>
        <dbReference type="ARBA" id="ARBA00023303"/>
    </source>
</evidence>
<comment type="similarity">
    <text evidence="14">Belongs to the ligand-gated ion channel (TC 1.A.9) family.</text>
</comment>
<feature type="transmembrane region" description="Helical" evidence="14">
    <location>
        <begin position="440"/>
        <end position="464"/>
    </location>
</feature>
<keyword evidence="11" id="KW-1071">Ligand-gated ion channel</keyword>
<feature type="compositionally biased region" description="Polar residues" evidence="15">
    <location>
        <begin position="400"/>
        <end position="414"/>
    </location>
</feature>
<sequence length="468" mass="53490">SGNSPLIGPEHKLYRHLFRNYTADSRPVRNASHVVVVKFDLSLNQLLDLDEKNQILTTSVWIYEEWTDEMLKWSPSDYEDQHAIMIPASSIWLPDIFIYNTANANMDGFVGINGSKVSIQYNGNVKWMVPLMVSSVCSVDVTYFPYDRQICTIKFGSWIYDDEQLEIVSDATKPDLEHYVMNSEYDLRNVSISGGILDSSCCPGNGQHSMVVLKIELGRKSLYYDYIVIAPTIMLCVLTLASFLLPCDRGEKMAIGLTVFLTLYVLQLRIADNVPDTNSTPILGVFLLTVMTFNCVSLIMATIVMNIKKRGDDNPPPDVPGWFFFLCHHLHENAQCYNTSEGHPNEYAGKDPLPDSLNHPSGNQCYNRQPTSFSRRGEDRRTRNTNNLSSQFETHDSYQKESVQPDNGELSSMNNNMTDISRNYLNKRRWFYVAEVVDKFLFIVYLVLLTLSIFTVLFLVPVYFRKDK</sequence>
<organism evidence="18 19">
    <name type="scientific">Candidula unifasciata</name>
    <dbReference type="NCBI Taxonomy" id="100452"/>
    <lineage>
        <taxon>Eukaryota</taxon>
        <taxon>Metazoa</taxon>
        <taxon>Spiralia</taxon>
        <taxon>Lophotrochozoa</taxon>
        <taxon>Mollusca</taxon>
        <taxon>Gastropoda</taxon>
        <taxon>Heterobranchia</taxon>
        <taxon>Euthyneura</taxon>
        <taxon>Panpulmonata</taxon>
        <taxon>Eupulmonata</taxon>
        <taxon>Stylommatophora</taxon>
        <taxon>Helicina</taxon>
        <taxon>Helicoidea</taxon>
        <taxon>Geomitridae</taxon>
        <taxon>Candidula</taxon>
    </lineage>
</organism>
<feature type="domain" description="Neurotransmitter-gated ion-channel ligand-binding" evidence="16">
    <location>
        <begin position="11"/>
        <end position="220"/>
    </location>
</feature>
<dbReference type="InterPro" id="IPR002394">
    <property type="entry name" value="Nicotinic_acetylcholine_rcpt"/>
</dbReference>
<evidence type="ECO:0000256" key="4">
    <source>
        <dbReference type="ARBA" id="ARBA00022989"/>
    </source>
</evidence>
<keyword evidence="7 14" id="KW-0472">Membrane</keyword>
<dbReference type="Proteomes" id="UP000678393">
    <property type="component" value="Unassembled WGS sequence"/>
</dbReference>
<dbReference type="SUPFAM" id="SSF63712">
    <property type="entry name" value="Nicotinic receptor ligand binding domain-like"/>
    <property type="match status" value="1"/>
</dbReference>
<comment type="caution">
    <text evidence="18">The sequence shown here is derived from an EMBL/GenBank/DDBJ whole genome shotgun (WGS) entry which is preliminary data.</text>
</comment>
<name>A0A8S3Z651_9EUPU</name>
<dbReference type="GO" id="GO:0004888">
    <property type="term" value="F:transmembrane signaling receptor activity"/>
    <property type="evidence" value="ECO:0007669"/>
    <property type="project" value="InterPro"/>
</dbReference>
<dbReference type="CDD" id="cd18997">
    <property type="entry name" value="LGIC_ECD_nAChR"/>
    <property type="match status" value="1"/>
</dbReference>
<feature type="domain" description="Neurotransmitter-gated ion-channel transmembrane" evidence="17">
    <location>
        <begin position="228"/>
        <end position="451"/>
    </location>
</feature>
<dbReference type="InterPro" id="IPR036719">
    <property type="entry name" value="Neuro-gated_channel_TM_sf"/>
</dbReference>
<keyword evidence="19" id="KW-1185">Reference proteome</keyword>
<keyword evidence="3 14" id="KW-0812">Transmembrane</keyword>
<dbReference type="Gene3D" id="2.70.170.10">
    <property type="entry name" value="Neurotransmitter-gated ion-channel ligand-binding domain"/>
    <property type="match status" value="1"/>
</dbReference>
<feature type="transmembrane region" description="Helical" evidence="14">
    <location>
        <begin position="223"/>
        <end position="246"/>
    </location>
</feature>
<keyword evidence="9" id="KW-0675">Receptor</keyword>
<evidence type="ECO:0000256" key="5">
    <source>
        <dbReference type="ARBA" id="ARBA00023018"/>
    </source>
</evidence>
<evidence type="ECO:0000259" key="17">
    <source>
        <dbReference type="Pfam" id="PF02932"/>
    </source>
</evidence>
<dbReference type="PRINTS" id="PR00252">
    <property type="entry name" value="NRIONCHANNEL"/>
</dbReference>
<protein>
    <submittedName>
        <fullName evidence="18">Uncharacterized protein</fullName>
    </submittedName>
</protein>
<keyword evidence="10" id="KW-0325">Glycoprotein</keyword>
<dbReference type="PRINTS" id="PR00254">
    <property type="entry name" value="NICOTINICR"/>
</dbReference>
<evidence type="ECO:0000256" key="14">
    <source>
        <dbReference type="RuleBase" id="RU000687"/>
    </source>
</evidence>
<accession>A0A8S3Z651</accession>
<dbReference type="Pfam" id="PF02931">
    <property type="entry name" value="Neur_chan_LBD"/>
    <property type="match status" value="1"/>
</dbReference>
<evidence type="ECO:0000313" key="19">
    <source>
        <dbReference type="Proteomes" id="UP000678393"/>
    </source>
</evidence>
<dbReference type="GO" id="GO:0045211">
    <property type="term" value="C:postsynaptic membrane"/>
    <property type="evidence" value="ECO:0007669"/>
    <property type="project" value="InterPro"/>
</dbReference>
<evidence type="ECO:0000256" key="8">
    <source>
        <dbReference type="ARBA" id="ARBA00023157"/>
    </source>
</evidence>
<evidence type="ECO:0000313" key="18">
    <source>
        <dbReference type="EMBL" id="CAG5123758.1"/>
    </source>
</evidence>
<keyword evidence="8" id="KW-1015">Disulfide bond</keyword>
<dbReference type="InterPro" id="IPR006201">
    <property type="entry name" value="Neur_channel"/>
</dbReference>
<dbReference type="FunFam" id="2.70.170.10:FF:000030">
    <property type="entry name" value="AcetylCholine Receptor"/>
    <property type="match status" value="1"/>
</dbReference>
<feature type="region of interest" description="Disordered" evidence="15">
    <location>
        <begin position="342"/>
        <end position="414"/>
    </location>
</feature>
<dbReference type="SUPFAM" id="SSF90112">
    <property type="entry name" value="Neurotransmitter-gated ion-channel transmembrane pore"/>
    <property type="match status" value="1"/>
</dbReference>
<evidence type="ECO:0000256" key="6">
    <source>
        <dbReference type="ARBA" id="ARBA00023065"/>
    </source>
</evidence>
<keyword evidence="1 14" id="KW-0813">Transport</keyword>
<proteinExistence type="inferred from homology"/>
<evidence type="ECO:0000256" key="15">
    <source>
        <dbReference type="SAM" id="MobiDB-lite"/>
    </source>
</evidence>
<dbReference type="OrthoDB" id="5975154at2759"/>
<keyword evidence="2" id="KW-1003">Cell membrane</keyword>
<dbReference type="InterPro" id="IPR036734">
    <property type="entry name" value="Neur_chan_lig-bd_sf"/>
</dbReference>
<dbReference type="InterPro" id="IPR006202">
    <property type="entry name" value="Neur_chan_lig-bd"/>
</dbReference>
<dbReference type="InterPro" id="IPR038050">
    <property type="entry name" value="Neuro_actylchol_rec"/>
</dbReference>
<keyword evidence="4 14" id="KW-1133">Transmembrane helix</keyword>
<dbReference type="GO" id="GO:0022848">
    <property type="term" value="F:acetylcholine-gated monoatomic cation-selective channel activity"/>
    <property type="evidence" value="ECO:0007669"/>
    <property type="project" value="InterPro"/>
</dbReference>
<dbReference type="InterPro" id="IPR006029">
    <property type="entry name" value="Neurotrans-gated_channel_TM"/>
</dbReference>
<keyword evidence="6 14" id="KW-0406">Ion transport</keyword>
<dbReference type="Gene3D" id="1.20.58.390">
    <property type="entry name" value="Neurotransmitter-gated ion-channel transmembrane domain"/>
    <property type="match status" value="1"/>
</dbReference>
<evidence type="ECO:0000256" key="9">
    <source>
        <dbReference type="ARBA" id="ARBA00023170"/>
    </source>
</evidence>
<evidence type="ECO:0000256" key="2">
    <source>
        <dbReference type="ARBA" id="ARBA00022475"/>
    </source>
</evidence>
<keyword evidence="5" id="KW-0770">Synapse</keyword>
<feature type="non-terminal residue" evidence="18">
    <location>
        <position position="1"/>
    </location>
</feature>
<evidence type="ECO:0000256" key="13">
    <source>
        <dbReference type="ARBA" id="ARBA00034099"/>
    </source>
</evidence>
<dbReference type="PROSITE" id="PS00236">
    <property type="entry name" value="NEUROTR_ION_CHANNEL"/>
    <property type="match status" value="1"/>
</dbReference>
<evidence type="ECO:0000256" key="11">
    <source>
        <dbReference type="ARBA" id="ARBA00023286"/>
    </source>
</evidence>
<evidence type="ECO:0000256" key="10">
    <source>
        <dbReference type="ARBA" id="ARBA00023180"/>
    </source>
</evidence>